<proteinExistence type="predicted"/>
<feature type="domain" description="Outer membrane protein assembly factor BamE" evidence="4">
    <location>
        <begin position="27"/>
        <end position="93"/>
    </location>
</feature>
<feature type="chain" id="PRO_5030590648" evidence="3">
    <location>
        <begin position="23"/>
        <end position="104"/>
    </location>
</feature>
<keyword evidence="5" id="KW-0449">Lipoprotein</keyword>
<protein>
    <submittedName>
        <fullName evidence="5">Outer membrane protein assembly factor BamE (Lipoprotein component of BamABCDE complex)</fullName>
    </submittedName>
</protein>
<dbReference type="InterPro" id="IPR037873">
    <property type="entry name" value="BamE-like"/>
</dbReference>
<accession>A0A7W8DH19</accession>
<evidence type="ECO:0000313" key="6">
    <source>
        <dbReference type="Proteomes" id="UP000528322"/>
    </source>
</evidence>
<evidence type="ECO:0000256" key="3">
    <source>
        <dbReference type="SAM" id="SignalP"/>
    </source>
</evidence>
<dbReference type="EMBL" id="JACHID010000006">
    <property type="protein sequence ID" value="MBB5021813.1"/>
    <property type="molecule type" value="Genomic_DNA"/>
</dbReference>
<dbReference type="InterPro" id="IPR007450">
    <property type="entry name" value="BamE_dom"/>
</dbReference>
<reference evidence="5 6" key="1">
    <citation type="submission" date="2020-08" db="EMBL/GenBank/DDBJ databases">
        <title>Genomic Encyclopedia of Type Strains, Phase IV (KMG-IV): sequencing the most valuable type-strain genomes for metagenomic binning, comparative biology and taxonomic classification.</title>
        <authorList>
            <person name="Goeker M."/>
        </authorList>
    </citation>
    <scope>NUCLEOTIDE SEQUENCE [LARGE SCALE GENOMIC DNA]</scope>
    <source>
        <strain evidence="5 6">DSM 22071</strain>
    </source>
</reference>
<keyword evidence="6" id="KW-1185">Reference proteome</keyword>
<dbReference type="AlphaFoldDB" id="A0A7W8DH19"/>
<dbReference type="Gene3D" id="3.30.1450.10">
    <property type="match status" value="1"/>
</dbReference>
<evidence type="ECO:0000256" key="1">
    <source>
        <dbReference type="ARBA" id="ARBA00022729"/>
    </source>
</evidence>
<keyword evidence="1 3" id="KW-0732">Signal</keyword>
<comment type="caution">
    <text evidence="5">The sequence shown here is derived from an EMBL/GenBank/DDBJ whole genome shotgun (WGS) entry which is preliminary data.</text>
</comment>
<name>A0A7W8DH19_9BACT</name>
<organism evidence="5 6">
    <name type="scientific">Desulfurispira natronophila</name>
    <dbReference type="NCBI Taxonomy" id="682562"/>
    <lineage>
        <taxon>Bacteria</taxon>
        <taxon>Pseudomonadati</taxon>
        <taxon>Chrysiogenota</taxon>
        <taxon>Chrysiogenia</taxon>
        <taxon>Chrysiogenales</taxon>
        <taxon>Chrysiogenaceae</taxon>
        <taxon>Desulfurispira</taxon>
    </lineage>
</organism>
<gene>
    <name evidence="5" type="ORF">HNR37_001127</name>
</gene>
<evidence type="ECO:0000259" key="4">
    <source>
        <dbReference type="Pfam" id="PF04355"/>
    </source>
</evidence>
<dbReference type="PROSITE" id="PS51257">
    <property type="entry name" value="PROKAR_LIPOPROTEIN"/>
    <property type="match status" value="1"/>
</dbReference>
<dbReference type="Pfam" id="PF04355">
    <property type="entry name" value="BamE"/>
    <property type="match status" value="1"/>
</dbReference>
<evidence type="ECO:0000256" key="2">
    <source>
        <dbReference type="ARBA" id="ARBA00023136"/>
    </source>
</evidence>
<feature type="signal peptide" evidence="3">
    <location>
        <begin position="1"/>
        <end position="22"/>
    </location>
</feature>
<keyword evidence="2" id="KW-0472">Membrane</keyword>
<sequence length="104" mass="11817">MTLRTLLAVTTLALLLAGCATVGKPWPQERVQDIEIGQTTQGEVIEMFGTPWRTGIEDGYRTWTYGRYQYRMIGASATSDLVIRFGENNRVRSYTYNTTEPHPK</sequence>
<dbReference type="RefSeq" id="WP_183731207.1">
    <property type="nucleotide sequence ID" value="NZ_JACHID010000006.1"/>
</dbReference>
<evidence type="ECO:0000313" key="5">
    <source>
        <dbReference type="EMBL" id="MBB5021813.1"/>
    </source>
</evidence>
<dbReference type="GO" id="GO:0019867">
    <property type="term" value="C:outer membrane"/>
    <property type="evidence" value="ECO:0007669"/>
    <property type="project" value="InterPro"/>
</dbReference>
<dbReference type="Proteomes" id="UP000528322">
    <property type="component" value="Unassembled WGS sequence"/>
</dbReference>